<feature type="region of interest" description="Disordered" evidence="1">
    <location>
        <begin position="63"/>
        <end position="85"/>
    </location>
</feature>
<gene>
    <name evidence="2" type="ORF">EYF80_024094</name>
</gene>
<organism evidence="2 3">
    <name type="scientific">Liparis tanakae</name>
    <name type="common">Tanaka's snailfish</name>
    <dbReference type="NCBI Taxonomy" id="230148"/>
    <lineage>
        <taxon>Eukaryota</taxon>
        <taxon>Metazoa</taxon>
        <taxon>Chordata</taxon>
        <taxon>Craniata</taxon>
        <taxon>Vertebrata</taxon>
        <taxon>Euteleostomi</taxon>
        <taxon>Actinopterygii</taxon>
        <taxon>Neopterygii</taxon>
        <taxon>Teleostei</taxon>
        <taxon>Neoteleostei</taxon>
        <taxon>Acanthomorphata</taxon>
        <taxon>Eupercaria</taxon>
        <taxon>Perciformes</taxon>
        <taxon>Cottioidei</taxon>
        <taxon>Cottales</taxon>
        <taxon>Liparidae</taxon>
        <taxon>Liparis</taxon>
    </lineage>
</organism>
<dbReference type="AlphaFoldDB" id="A0A4Z2HJD7"/>
<keyword evidence="3" id="KW-1185">Reference proteome</keyword>
<reference evidence="2 3" key="1">
    <citation type="submission" date="2019-03" db="EMBL/GenBank/DDBJ databases">
        <title>First draft genome of Liparis tanakae, snailfish: a comprehensive survey of snailfish specific genes.</title>
        <authorList>
            <person name="Kim W."/>
            <person name="Song I."/>
            <person name="Jeong J.-H."/>
            <person name="Kim D."/>
            <person name="Kim S."/>
            <person name="Ryu S."/>
            <person name="Song J.Y."/>
            <person name="Lee S.K."/>
        </authorList>
    </citation>
    <scope>NUCLEOTIDE SEQUENCE [LARGE SCALE GENOMIC DNA]</scope>
    <source>
        <tissue evidence="2">Muscle</tissue>
    </source>
</reference>
<proteinExistence type="predicted"/>
<sequence>MTQGRPPQGSGYAQSGSSSRHIATLEPQPRANMLSAAAALRSTPPNISLYPFKNSDASPLPNLSRRLGGNTAAHRVPPTWPKLVR</sequence>
<evidence type="ECO:0000256" key="1">
    <source>
        <dbReference type="SAM" id="MobiDB-lite"/>
    </source>
</evidence>
<comment type="caution">
    <text evidence="2">The sequence shown here is derived from an EMBL/GenBank/DDBJ whole genome shotgun (WGS) entry which is preliminary data.</text>
</comment>
<evidence type="ECO:0000313" key="2">
    <source>
        <dbReference type="EMBL" id="TNN65690.1"/>
    </source>
</evidence>
<evidence type="ECO:0000313" key="3">
    <source>
        <dbReference type="Proteomes" id="UP000314294"/>
    </source>
</evidence>
<feature type="region of interest" description="Disordered" evidence="1">
    <location>
        <begin position="1"/>
        <end position="23"/>
    </location>
</feature>
<dbReference type="Proteomes" id="UP000314294">
    <property type="component" value="Unassembled WGS sequence"/>
</dbReference>
<protein>
    <submittedName>
        <fullName evidence="2">Uncharacterized protein</fullName>
    </submittedName>
</protein>
<dbReference type="EMBL" id="SRLO01000231">
    <property type="protein sequence ID" value="TNN65690.1"/>
    <property type="molecule type" value="Genomic_DNA"/>
</dbReference>
<accession>A0A4Z2HJD7</accession>
<feature type="compositionally biased region" description="Low complexity" evidence="1">
    <location>
        <begin position="8"/>
        <end position="19"/>
    </location>
</feature>
<name>A0A4Z2HJD7_9TELE</name>